<evidence type="ECO:0000313" key="12">
    <source>
        <dbReference type="Proteomes" id="UP000597507"/>
    </source>
</evidence>
<dbReference type="EMBL" id="BMKS01000005">
    <property type="protein sequence ID" value="GGG33679.1"/>
    <property type="molecule type" value="Genomic_DNA"/>
</dbReference>
<keyword evidence="6 10" id="KW-1133">Transmembrane helix</keyword>
<dbReference type="PANTHER" id="PTHR30477:SF8">
    <property type="entry name" value="METAL TRANSPORT SYSTEM MEMBRANE PROTEIN CT_070-RELATED"/>
    <property type="match status" value="1"/>
</dbReference>
<evidence type="ECO:0000256" key="10">
    <source>
        <dbReference type="SAM" id="Phobius"/>
    </source>
</evidence>
<proteinExistence type="inferred from homology"/>
<evidence type="ECO:0000256" key="4">
    <source>
        <dbReference type="ARBA" id="ARBA00022475"/>
    </source>
</evidence>
<comment type="subcellular location">
    <subcellularLocation>
        <location evidence="1 8">Cell membrane</location>
        <topology evidence="1 8">Multi-pass membrane protein</topology>
    </subcellularLocation>
</comment>
<dbReference type="GO" id="GO:0055085">
    <property type="term" value="P:transmembrane transport"/>
    <property type="evidence" value="ECO:0007669"/>
    <property type="project" value="InterPro"/>
</dbReference>
<organism evidence="11 12">
    <name type="scientific">Caldovatus sediminis</name>
    <dbReference type="NCBI Taxonomy" id="2041189"/>
    <lineage>
        <taxon>Bacteria</taxon>
        <taxon>Pseudomonadati</taxon>
        <taxon>Pseudomonadota</taxon>
        <taxon>Alphaproteobacteria</taxon>
        <taxon>Acetobacterales</taxon>
        <taxon>Roseomonadaceae</taxon>
        <taxon>Caldovatus</taxon>
    </lineage>
</organism>
<evidence type="ECO:0000256" key="7">
    <source>
        <dbReference type="ARBA" id="ARBA00023136"/>
    </source>
</evidence>
<keyword evidence="12" id="KW-1185">Reference proteome</keyword>
<dbReference type="Gene3D" id="1.10.3470.10">
    <property type="entry name" value="ABC transporter involved in vitamin B12 uptake, BtuC"/>
    <property type="match status" value="1"/>
</dbReference>
<dbReference type="Proteomes" id="UP000597507">
    <property type="component" value="Unassembled WGS sequence"/>
</dbReference>
<protein>
    <recommendedName>
        <fullName evidence="13">Metal ABC transporter permease</fullName>
    </recommendedName>
</protein>
<feature type="transmembrane region" description="Helical" evidence="10">
    <location>
        <begin position="36"/>
        <end position="55"/>
    </location>
</feature>
<evidence type="ECO:0000256" key="1">
    <source>
        <dbReference type="ARBA" id="ARBA00004651"/>
    </source>
</evidence>
<feature type="transmembrane region" description="Helical" evidence="10">
    <location>
        <begin position="276"/>
        <end position="300"/>
    </location>
</feature>
<dbReference type="PANTHER" id="PTHR30477">
    <property type="entry name" value="ABC-TRANSPORTER METAL-BINDING PROTEIN"/>
    <property type="match status" value="1"/>
</dbReference>
<dbReference type="Pfam" id="PF00950">
    <property type="entry name" value="ABC-3"/>
    <property type="match status" value="2"/>
</dbReference>
<feature type="transmembrane region" description="Helical" evidence="10">
    <location>
        <begin position="12"/>
        <end position="31"/>
    </location>
</feature>
<dbReference type="SUPFAM" id="SSF81345">
    <property type="entry name" value="ABC transporter involved in vitamin B12 uptake, BtuC"/>
    <property type="match status" value="1"/>
</dbReference>
<dbReference type="GO" id="GO:0010043">
    <property type="term" value="P:response to zinc ion"/>
    <property type="evidence" value="ECO:0007669"/>
    <property type="project" value="TreeGrafter"/>
</dbReference>
<dbReference type="RefSeq" id="WP_188900066.1">
    <property type="nucleotide sequence ID" value="NZ_BMKS01000005.1"/>
</dbReference>
<dbReference type="InterPro" id="IPR037294">
    <property type="entry name" value="ABC_BtuC-like"/>
</dbReference>
<evidence type="ECO:0000256" key="8">
    <source>
        <dbReference type="RuleBase" id="RU003943"/>
    </source>
</evidence>
<evidence type="ECO:0000256" key="9">
    <source>
        <dbReference type="SAM" id="MobiDB-lite"/>
    </source>
</evidence>
<evidence type="ECO:0000256" key="3">
    <source>
        <dbReference type="ARBA" id="ARBA00022448"/>
    </source>
</evidence>
<feature type="region of interest" description="Disordered" evidence="9">
    <location>
        <begin position="303"/>
        <end position="323"/>
    </location>
</feature>
<keyword evidence="3 8" id="KW-0813">Transport</keyword>
<evidence type="ECO:0008006" key="13">
    <source>
        <dbReference type="Google" id="ProtNLM"/>
    </source>
</evidence>
<accession>A0A8J2ZBY4</accession>
<evidence type="ECO:0000256" key="6">
    <source>
        <dbReference type="ARBA" id="ARBA00022989"/>
    </source>
</evidence>
<feature type="transmembrane region" description="Helical" evidence="10">
    <location>
        <begin position="186"/>
        <end position="205"/>
    </location>
</feature>
<evidence type="ECO:0000256" key="5">
    <source>
        <dbReference type="ARBA" id="ARBA00022692"/>
    </source>
</evidence>
<reference evidence="11 12" key="1">
    <citation type="journal article" date="2014" name="Int. J. Syst. Evol. Microbiol.">
        <title>Complete genome sequence of Corynebacterium casei LMG S-19264T (=DSM 44701T), isolated from a smear-ripened cheese.</title>
        <authorList>
            <consortium name="US DOE Joint Genome Institute (JGI-PGF)"/>
            <person name="Walter F."/>
            <person name="Albersmeier A."/>
            <person name="Kalinowski J."/>
            <person name="Ruckert C."/>
        </authorList>
    </citation>
    <scope>NUCLEOTIDE SEQUENCE [LARGE SCALE GENOMIC DNA]</scope>
    <source>
        <strain evidence="11 12">CGMCC 1.16330</strain>
    </source>
</reference>
<sequence length="323" mass="32663">MTEFLQLDLAPLLAATLACLVCGLIGNLLLLTRQSLLGDAISHAVLPGIVVGFWISGTRAAPPLVAGAMAAAIVAALLIALVRRLTRLEPGAVMGLVFSGMFALGIVLIEVTGAHAVDLDVDCVLYGQLEALIWPAAQGAGSLLDPAALAEFPAEVKTLAVVLALTVALLALLWKELRLAAFDPDFARSIGFAPRPLSLLVLVLVSVACVAAFWAVGSILVIAALVAPAAIARALTDSYARQFALSAAAAAVMGAGGYWVAALAPEALGLGHGLNAAGMMAVVAGVMLAGAVVFGPFGPVRPGGQRRRRAAAAPVPRLPAAAG</sequence>
<feature type="transmembrane region" description="Helical" evidence="10">
    <location>
        <begin position="93"/>
        <end position="117"/>
    </location>
</feature>
<keyword evidence="5 8" id="KW-0812">Transmembrane</keyword>
<feature type="transmembrane region" description="Helical" evidence="10">
    <location>
        <begin position="243"/>
        <end position="264"/>
    </location>
</feature>
<keyword evidence="4" id="KW-1003">Cell membrane</keyword>
<keyword evidence="7 10" id="KW-0472">Membrane</keyword>
<feature type="transmembrane region" description="Helical" evidence="10">
    <location>
        <begin position="156"/>
        <end position="174"/>
    </location>
</feature>
<gene>
    <name evidence="11" type="ORF">GCM10010964_22000</name>
</gene>
<comment type="caution">
    <text evidence="11">The sequence shown here is derived from an EMBL/GenBank/DDBJ whole genome shotgun (WGS) entry which is preliminary data.</text>
</comment>
<evidence type="ECO:0000313" key="11">
    <source>
        <dbReference type="EMBL" id="GGG33679.1"/>
    </source>
</evidence>
<dbReference type="AlphaFoldDB" id="A0A8J2ZBY4"/>
<feature type="transmembrane region" description="Helical" evidence="10">
    <location>
        <begin position="211"/>
        <end position="231"/>
    </location>
</feature>
<dbReference type="InterPro" id="IPR001626">
    <property type="entry name" value="ABC_TroCD"/>
</dbReference>
<feature type="compositionally biased region" description="Low complexity" evidence="9">
    <location>
        <begin position="311"/>
        <end position="323"/>
    </location>
</feature>
<evidence type="ECO:0000256" key="2">
    <source>
        <dbReference type="ARBA" id="ARBA00008034"/>
    </source>
</evidence>
<name>A0A8J2ZBY4_9PROT</name>
<dbReference type="GO" id="GO:0043190">
    <property type="term" value="C:ATP-binding cassette (ABC) transporter complex"/>
    <property type="evidence" value="ECO:0007669"/>
    <property type="project" value="InterPro"/>
</dbReference>
<comment type="similarity">
    <text evidence="2 8">Belongs to the ABC-3 integral membrane protein family.</text>
</comment>
<feature type="transmembrane region" description="Helical" evidence="10">
    <location>
        <begin position="61"/>
        <end position="81"/>
    </location>
</feature>